<gene>
    <name evidence="2" type="ORF">GCK72_020979</name>
</gene>
<comment type="caution">
    <text evidence="2">The sequence shown here is derived from an EMBL/GenBank/DDBJ whole genome shotgun (WGS) entry which is preliminary data.</text>
</comment>
<name>A0A6A5GGR6_CAERE</name>
<dbReference type="EMBL" id="WUAV01000005">
    <property type="protein sequence ID" value="KAF1754418.1"/>
    <property type="molecule type" value="Genomic_DNA"/>
</dbReference>
<organism evidence="2 3">
    <name type="scientific">Caenorhabditis remanei</name>
    <name type="common">Caenorhabditis vulgaris</name>
    <dbReference type="NCBI Taxonomy" id="31234"/>
    <lineage>
        <taxon>Eukaryota</taxon>
        <taxon>Metazoa</taxon>
        <taxon>Ecdysozoa</taxon>
        <taxon>Nematoda</taxon>
        <taxon>Chromadorea</taxon>
        <taxon>Rhabditida</taxon>
        <taxon>Rhabditina</taxon>
        <taxon>Rhabditomorpha</taxon>
        <taxon>Rhabditoidea</taxon>
        <taxon>Rhabditidae</taxon>
        <taxon>Peloderinae</taxon>
        <taxon>Caenorhabditis</taxon>
    </lineage>
</organism>
<dbReference type="GeneID" id="78777050"/>
<sequence>MVFLILLTQFHETMGSKKPRPGRGSRTRPPREAFRDLFTATTPIPRSVVHAHMKDKKRGKGLHVDVNVQEYFKQKEKMN</sequence>
<dbReference type="CTD" id="78777050"/>
<feature type="signal peptide" evidence="1">
    <location>
        <begin position="1"/>
        <end position="15"/>
    </location>
</feature>
<evidence type="ECO:0000256" key="1">
    <source>
        <dbReference type="SAM" id="SignalP"/>
    </source>
</evidence>
<protein>
    <submittedName>
        <fullName evidence="2">Uncharacterized protein</fullName>
    </submittedName>
</protein>
<dbReference type="AlphaFoldDB" id="A0A6A5GGR6"/>
<proteinExistence type="predicted"/>
<dbReference type="KEGG" id="crq:GCK72_020979"/>
<accession>A0A6A5GGR6</accession>
<evidence type="ECO:0000313" key="3">
    <source>
        <dbReference type="Proteomes" id="UP000483820"/>
    </source>
</evidence>
<keyword evidence="1" id="KW-0732">Signal</keyword>
<dbReference type="RefSeq" id="XP_053582833.1">
    <property type="nucleotide sequence ID" value="XM_053733920.1"/>
</dbReference>
<evidence type="ECO:0000313" key="2">
    <source>
        <dbReference type="EMBL" id="KAF1754418.1"/>
    </source>
</evidence>
<feature type="chain" id="PRO_5025352648" evidence="1">
    <location>
        <begin position="16"/>
        <end position="79"/>
    </location>
</feature>
<dbReference type="Proteomes" id="UP000483820">
    <property type="component" value="Chromosome V"/>
</dbReference>
<reference evidence="2 3" key="1">
    <citation type="submission" date="2019-12" db="EMBL/GenBank/DDBJ databases">
        <title>Chromosome-level assembly of the Caenorhabditis remanei genome.</title>
        <authorList>
            <person name="Teterina A.A."/>
            <person name="Willis J.H."/>
            <person name="Phillips P.C."/>
        </authorList>
    </citation>
    <scope>NUCLEOTIDE SEQUENCE [LARGE SCALE GENOMIC DNA]</scope>
    <source>
        <strain evidence="2 3">PX506</strain>
        <tissue evidence="2">Whole organism</tissue>
    </source>
</reference>